<dbReference type="Proteomes" id="UP001152607">
    <property type="component" value="Unassembled WGS sequence"/>
</dbReference>
<dbReference type="PROSITE" id="PS50077">
    <property type="entry name" value="HEAT_REPEAT"/>
    <property type="match status" value="1"/>
</dbReference>
<dbReference type="PANTHER" id="PTHR19316:SF18">
    <property type="entry name" value="HSP70-BINDING PROTEIN 1"/>
    <property type="match status" value="1"/>
</dbReference>
<feature type="domain" description="Nucleotide exchange factor Fes1" evidence="5">
    <location>
        <begin position="6"/>
        <end position="89"/>
    </location>
</feature>
<evidence type="ECO:0000256" key="4">
    <source>
        <dbReference type="PROSITE-ProRule" id="PRU00103"/>
    </source>
</evidence>
<keyword evidence="7" id="KW-1185">Reference proteome</keyword>
<dbReference type="OrthoDB" id="10250458at2759"/>
<dbReference type="GO" id="GO:0000774">
    <property type="term" value="F:adenyl-nucleotide exchange factor activity"/>
    <property type="evidence" value="ECO:0007669"/>
    <property type="project" value="TreeGrafter"/>
</dbReference>
<dbReference type="GO" id="GO:0005783">
    <property type="term" value="C:endoplasmic reticulum"/>
    <property type="evidence" value="ECO:0007669"/>
    <property type="project" value="TreeGrafter"/>
</dbReference>
<dbReference type="InterPro" id="IPR050693">
    <property type="entry name" value="Hsp70_NEF-Inhibitors"/>
</dbReference>
<accession>A0A9W4UE79</accession>
<evidence type="ECO:0000256" key="3">
    <source>
        <dbReference type="ARBA" id="ARBA00024912"/>
    </source>
</evidence>
<dbReference type="InterPro" id="IPR013918">
    <property type="entry name" value="Nucleotide_exch_fac_Fes1"/>
</dbReference>
<dbReference type="AlphaFoldDB" id="A0A9W4UE79"/>
<evidence type="ECO:0000256" key="1">
    <source>
        <dbReference type="ARBA" id="ARBA00011045"/>
    </source>
</evidence>
<dbReference type="EMBL" id="CAOQHR010000004">
    <property type="protein sequence ID" value="CAI6333734.1"/>
    <property type="molecule type" value="Genomic_DNA"/>
</dbReference>
<comment type="similarity">
    <text evidence="1">Belongs to the FES1 family.</text>
</comment>
<keyword evidence="2" id="KW-0677">Repeat</keyword>
<dbReference type="PANTHER" id="PTHR19316">
    <property type="entry name" value="PROTEIN FOLDING REGULATOR"/>
    <property type="match status" value="1"/>
</dbReference>
<name>A0A9W4UE79_9PLEO</name>
<protein>
    <recommendedName>
        <fullName evidence="5">Nucleotide exchange factor Fes1 domain-containing protein</fullName>
    </recommendedName>
</protein>
<dbReference type="Pfam" id="PF08609">
    <property type="entry name" value="Fes1"/>
    <property type="match status" value="1"/>
</dbReference>
<comment type="caution">
    <text evidence="6">The sequence shown here is derived from an EMBL/GenBank/DDBJ whole genome shotgun (WGS) entry which is preliminary data.</text>
</comment>
<organism evidence="6 7">
    <name type="scientific">Periconia digitata</name>
    <dbReference type="NCBI Taxonomy" id="1303443"/>
    <lineage>
        <taxon>Eukaryota</taxon>
        <taxon>Fungi</taxon>
        <taxon>Dikarya</taxon>
        <taxon>Ascomycota</taxon>
        <taxon>Pezizomycotina</taxon>
        <taxon>Dothideomycetes</taxon>
        <taxon>Pleosporomycetidae</taxon>
        <taxon>Pleosporales</taxon>
        <taxon>Massarineae</taxon>
        <taxon>Periconiaceae</taxon>
        <taxon>Periconia</taxon>
    </lineage>
</organism>
<dbReference type="SUPFAM" id="SSF48371">
    <property type="entry name" value="ARM repeat"/>
    <property type="match status" value="1"/>
</dbReference>
<dbReference type="Pfam" id="PF13646">
    <property type="entry name" value="HEAT_2"/>
    <property type="match status" value="1"/>
</dbReference>
<comment type="function">
    <text evidence="3">Functions as a nucleotide exchange factor (NEF) for Hsp70 chaperones which accelerates the release of ADP. Required for fully efficient Hsp70-mediated folding of proteins.</text>
</comment>
<evidence type="ECO:0000256" key="2">
    <source>
        <dbReference type="ARBA" id="ARBA00022737"/>
    </source>
</evidence>
<evidence type="ECO:0000259" key="5">
    <source>
        <dbReference type="Pfam" id="PF08609"/>
    </source>
</evidence>
<gene>
    <name evidence="6" type="ORF">PDIGIT_LOCUS6782</name>
</gene>
<dbReference type="InterPro" id="IPR011989">
    <property type="entry name" value="ARM-like"/>
</dbReference>
<proteinExistence type="inferred from homology"/>
<reference evidence="6" key="1">
    <citation type="submission" date="2023-01" db="EMBL/GenBank/DDBJ databases">
        <authorList>
            <person name="Van Ghelder C."/>
            <person name="Rancurel C."/>
        </authorList>
    </citation>
    <scope>NUCLEOTIDE SEQUENCE</scope>
    <source>
        <strain evidence="6">CNCM I-4278</strain>
    </source>
</reference>
<dbReference type="InterPro" id="IPR016024">
    <property type="entry name" value="ARM-type_fold"/>
</dbReference>
<dbReference type="Gene3D" id="1.25.10.10">
    <property type="entry name" value="Leucine-rich Repeat Variant"/>
    <property type="match status" value="1"/>
</dbReference>
<feature type="repeat" description="HEAT" evidence="4">
    <location>
        <begin position="136"/>
        <end position="170"/>
    </location>
</feature>
<dbReference type="InterPro" id="IPR021133">
    <property type="entry name" value="HEAT_type_2"/>
</dbReference>
<evidence type="ECO:0000313" key="6">
    <source>
        <dbReference type="EMBL" id="CAI6333734.1"/>
    </source>
</evidence>
<evidence type="ECO:0000313" key="7">
    <source>
        <dbReference type="Proteomes" id="UP001152607"/>
    </source>
</evidence>
<sequence length="211" mass="23224">MADPMMNNILRWGIENSESSQTDGAPAAAKTQLNPAALQALFGGMKSDAEQMKDAMNTIEDPKISTDEKEVAFEDFEMIIQGIDNANNLEALGLWTRLIEKLDHEEPVLRKWAAWCAGTAVENNPKAQERLLIIGAIPNLVKLATEDENADVRKKAVRALSAVSRNFQPALDAVVESVPSQFKPKDKLDAADMEQVDSVIDPLRADAQRVR</sequence>